<sequence length="116" mass="12946">MQLFSDIHLTSVSLTTFFGTLVAVVSNVDYIVARLDPTRFDSFRLCAFGFSRALCGRPRRQNDEKIAGVFQVQQARDMRKRGAASAMATVGQIFSCHHRPSFIPFLSRSQSLVVTS</sequence>
<dbReference type="Proteomes" id="UP000270296">
    <property type="component" value="Unassembled WGS sequence"/>
</dbReference>
<dbReference type="WBParaSite" id="SBAD_0001075701-mRNA-1">
    <property type="protein sequence ID" value="SBAD_0001075701-mRNA-1"/>
    <property type="gene ID" value="SBAD_0001075701"/>
</dbReference>
<dbReference type="AlphaFoldDB" id="A0A183J3E3"/>
<evidence type="ECO:0000313" key="3">
    <source>
        <dbReference type="WBParaSite" id="SBAD_0001075701-mRNA-1"/>
    </source>
</evidence>
<proteinExistence type="predicted"/>
<reference evidence="1 2" key="2">
    <citation type="submission" date="2018-11" db="EMBL/GenBank/DDBJ databases">
        <authorList>
            <consortium name="Pathogen Informatics"/>
        </authorList>
    </citation>
    <scope>NUCLEOTIDE SEQUENCE [LARGE SCALE GENOMIC DNA]</scope>
</reference>
<dbReference type="EMBL" id="UZAM01014008">
    <property type="protein sequence ID" value="VDP31471.1"/>
    <property type="molecule type" value="Genomic_DNA"/>
</dbReference>
<keyword evidence="2" id="KW-1185">Reference proteome</keyword>
<protein>
    <submittedName>
        <fullName evidence="3">Secreted protein</fullName>
    </submittedName>
</protein>
<evidence type="ECO:0000313" key="2">
    <source>
        <dbReference type="Proteomes" id="UP000270296"/>
    </source>
</evidence>
<organism evidence="3">
    <name type="scientific">Soboliphyme baturini</name>
    <dbReference type="NCBI Taxonomy" id="241478"/>
    <lineage>
        <taxon>Eukaryota</taxon>
        <taxon>Metazoa</taxon>
        <taxon>Ecdysozoa</taxon>
        <taxon>Nematoda</taxon>
        <taxon>Enoplea</taxon>
        <taxon>Dorylaimia</taxon>
        <taxon>Dioctophymatida</taxon>
        <taxon>Dioctophymatoidea</taxon>
        <taxon>Soboliphymatidae</taxon>
        <taxon>Soboliphyme</taxon>
    </lineage>
</organism>
<name>A0A183J3E3_9BILA</name>
<evidence type="ECO:0000313" key="1">
    <source>
        <dbReference type="EMBL" id="VDP31471.1"/>
    </source>
</evidence>
<gene>
    <name evidence="1" type="ORF">SBAD_LOCUS10391</name>
</gene>
<reference evidence="3" key="1">
    <citation type="submission" date="2016-06" db="UniProtKB">
        <authorList>
            <consortium name="WormBaseParasite"/>
        </authorList>
    </citation>
    <scope>IDENTIFICATION</scope>
</reference>
<accession>A0A183J3E3</accession>